<name>A0A4P6X2R1_HYDPS</name>
<organism evidence="4 5">
    <name type="scientific">Hydrogenophaga pseudoflava</name>
    <name type="common">Pseudomonas carboxydoflava</name>
    <dbReference type="NCBI Taxonomy" id="47421"/>
    <lineage>
        <taxon>Bacteria</taxon>
        <taxon>Pseudomonadati</taxon>
        <taxon>Pseudomonadota</taxon>
        <taxon>Betaproteobacteria</taxon>
        <taxon>Burkholderiales</taxon>
        <taxon>Comamonadaceae</taxon>
        <taxon>Hydrogenophaga</taxon>
    </lineage>
</organism>
<protein>
    <recommendedName>
        <fullName evidence="3">DUF2726 domain-containing protein</fullName>
    </recommendedName>
</protein>
<sequence length="243" mass="27918">MIAWNNPWLLSVLVPALLVTGAWMYRLWESRKARAQRRIPKRWPLDTRVIANSEELQVWHWLSRAFYDHHVMIKLPVTRFTLPREKQQGMDWYRLLGGVYCTFTICKSDGRVVGCLDVPGRAGIPRSTRQLKHSLLTQCGLPYWVVRSSSLPTVSEVRSEFLGETPTAQSMREHEQEERAIIAAQANLRSALNRQRSTRHSDFSPLSTWPGSTTGDSRVSDLGSQWQDNSFLMPLDSRKGDLL</sequence>
<keyword evidence="5" id="KW-1185">Reference proteome</keyword>
<dbReference type="InterPro" id="IPR024402">
    <property type="entry name" value="DUF2726"/>
</dbReference>
<dbReference type="EMBL" id="CP037867">
    <property type="protein sequence ID" value="QBM29429.1"/>
    <property type="molecule type" value="Genomic_DNA"/>
</dbReference>
<evidence type="ECO:0000259" key="3">
    <source>
        <dbReference type="Pfam" id="PF10881"/>
    </source>
</evidence>
<keyword evidence="2" id="KW-0472">Membrane</keyword>
<evidence type="ECO:0000256" key="1">
    <source>
        <dbReference type="SAM" id="MobiDB-lite"/>
    </source>
</evidence>
<accession>A0A4P6X2R1</accession>
<dbReference type="Pfam" id="PF10881">
    <property type="entry name" value="DUF2726"/>
    <property type="match status" value="1"/>
</dbReference>
<proteinExistence type="predicted"/>
<feature type="region of interest" description="Disordered" evidence="1">
    <location>
        <begin position="194"/>
        <end position="223"/>
    </location>
</feature>
<feature type="domain" description="DUF2726" evidence="3">
    <location>
        <begin position="49"/>
        <end position="161"/>
    </location>
</feature>
<dbReference type="KEGG" id="hpse:HPF_17175"/>
<dbReference type="RefSeq" id="WP_066155863.1">
    <property type="nucleotide sequence ID" value="NZ_CP037867.1"/>
</dbReference>
<keyword evidence="2" id="KW-0812">Transmembrane</keyword>
<gene>
    <name evidence="4" type="ORF">HPF_17175</name>
</gene>
<feature type="compositionally biased region" description="Polar residues" evidence="1">
    <location>
        <begin position="204"/>
        <end position="223"/>
    </location>
</feature>
<dbReference type="AlphaFoldDB" id="A0A4P6X2R1"/>
<evidence type="ECO:0000313" key="5">
    <source>
        <dbReference type="Proteomes" id="UP000293912"/>
    </source>
</evidence>
<evidence type="ECO:0000256" key="2">
    <source>
        <dbReference type="SAM" id="Phobius"/>
    </source>
</evidence>
<feature type="transmembrane region" description="Helical" evidence="2">
    <location>
        <begin position="6"/>
        <end position="28"/>
    </location>
</feature>
<reference evidence="4 5" key="1">
    <citation type="submission" date="2019-03" db="EMBL/GenBank/DDBJ databases">
        <authorList>
            <person name="Sebastian G."/>
            <person name="Baumann P."/>
            <person name="Ruckert C."/>
            <person name="Kalinowski J."/>
            <person name="Nebel B."/>
            <person name="Takors R."/>
            <person name="Blombach B."/>
        </authorList>
    </citation>
    <scope>NUCLEOTIDE SEQUENCE [LARGE SCALE GENOMIC DNA]</scope>
    <source>
        <strain evidence="4 5">DSM 1084</strain>
    </source>
</reference>
<keyword evidence="2" id="KW-1133">Transmembrane helix</keyword>
<evidence type="ECO:0000313" key="4">
    <source>
        <dbReference type="EMBL" id="QBM29429.1"/>
    </source>
</evidence>
<dbReference type="Proteomes" id="UP000293912">
    <property type="component" value="Chromosome"/>
</dbReference>